<proteinExistence type="predicted"/>
<dbReference type="InterPro" id="IPR049927">
    <property type="entry name" value="DotY_N"/>
</dbReference>
<sequence length="285" mass="31932">MSVPSAKVPVKGAPAIVPLKDVNLPLREDLLRAMKLAENSPEAAQYLRQRVHEIVERSRFINKSPEAMHAAQQILDAVDEFAELVTYKFPQDGQAWTGKLPSSSSVESMHSGITQQAVNKLSEKKLPGIRFDYAISEIGHFVRGYASTEKGASQLDETTVDSLDRLFNAWLANKHGVATRDGNFFKMNAEGHIDESKKMTAAEVEELLADSAQDFKDYLVESKFNTEIVSRQRDYPGEHRLEEARKKAMDKILQGVEEKIEEKVGEKVEEKVEDRVEPTSMGGRT</sequence>
<dbReference type="Pfam" id="PF23131">
    <property type="entry name" value="DotY"/>
    <property type="match status" value="1"/>
</dbReference>
<feature type="compositionally biased region" description="Basic and acidic residues" evidence="1">
    <location>
        <begin position="265"/>
        <end position="277"/>
    </location>
</feature>
<evidence type="ECO:0000313" key="2">
    <source>
        <dbReference type="EMBL" id="KTD71507.1"/>
    </source>
</evidence>
<gene>
    <name evidence="2" type="ORF">Lste_0273</name>
</gene>
<dbReference type="OrthoDB" id="5635174at2"/>
<dbReference type="InterPro" id="IPR056465">
    <property type="entry name" value="DotY"/>
</dbReference>
<dbReference type="Proteomes" id="UP000054926">
    <property type="component" value="Unassembled WGS sequence"/>
</dbReference>
<evidence type="ECO:0000256" key="1">
    <source>
        <dbReference type="SAM" id="MobiDB-lite"/>
    </source>
</evidence>
<dbReference type="CDD" id="cd22643">
    <property type="entry name" value="DotY_NTD"/>
    <property type="match status" value="1"/>
</dbReference>
<organism evidence="2 3">
    <name type="scientific">Legionella steelei</name>
    <dbReference type="NCBI Taxonomy" id="947033"/>
    <lineage>
        <taxon>Bacteria</taxon>
        <taxon>Pseudomonadati</taxon>
        <taxon>Pseudomonadota</taxon>
        <taxon>Gammaproteobacteria</taxon>
        <taxon>Legionellales</taxon>
        <taxon>Legionellaceae</taxon>
        <taxon>Legionella</taxon>
    </lineage>
</organism>
<dbReference type="AlphaFoldDB" id="A0A0W0ZRT8"/>
<dbReference type="STRING" id="947033.Lste_0273"/>
<comment type="caution">
    <text evidence="2">The sequence shown here is derived from an EMBL/GenBank/DDBJ whole genome shotgun (WGS) entry which is preliminary data.</text>
</comment>
<dbReference type="EMBL" id="LNYY01000004">
    <property type="protein sequence ID" value="KTD71507.1"/>
    <property type="molecule type" value="Genomic_DNA"/>
</dbReference>
<evidence type="ECO:0000313" key="3">
    <source>
        <dbReference type="Proteomes" id="UP000054926"/>
    </source>
</evidence>
<protein>
    <submittedName>
        <fullName evidence="2">Substrate of the Dot/Icm secretion system</fullName>
    </submittedName>
</protein>
<name>A0A0W0ZRT8_9GAMM</name>
<dbReference type="RefSeq" id="WP_058509289.1">
    <property type="nucleotide sequence ID" value="NZ_DAIOMV010000017.1"/>
</dbReference>
<accession>A0A0W0ZRT8</accession>
<dbReference type="PATRIC" id="fig|947033.5.peg.296"/>
<feature type="region of interest" description="Disordered" evidence="1">
    <location>
        <begin position="265"/>
        <end position="285"/>
    </location>
</feature>
<reference evidence="2 3" key="1">
    <citation type="submission" date="2015-11" db="EMBL/GenBank/DDBJ databases">
        <title>Genomic analysis of 38 Legionella species identifies large and diverse effector repertoires.</title>
        <authorList>
            <person name="Burstein D."/>
            <person name="Amaro F."/>
            <person name="Zusman T."/>
            <person name="Lifshitz Z."/>
            <person name="Cohen O."/>
            <person name="Gilbert J.A."/>
            <person name="Pupko T."/>
            <person name="Shuman H.A."/>
            <person name="Segal G."/>
        </authorList>
    </citation>
    <scope>NUCLEOTIDE SEQUENCE [LARGE SCALE GENOMIC DNA]</scope>
    <source>
        <strain evidence="2 3">IMVS3376</strain>
    </source>
</reference>
<keyword evidence="3" id="KW-1185">Reference proteome</keyword>